<sequence>MMVSIKDVAKRANVSVTVVSKALNGYTDVSEQTRKKVLRVAEELKYSPNMLAKNLKQKVAKSIALIISNFDRTDGRDGLLVQIMSGAFEAATTNKYEIVIYTSSLSEQQDKSYWQFCKEHKISGAIIAGLKTTDPYFQEIIKSDFPCVVIDTMLTGPHTGSVSTDNVLAAKTAIEYLIERGHRSIAMLNGHEFAVVSKQRLEGYQQALAENGIEVDPHLVINADFSEEIAYEVTERLLQEQPHVTAVFAASDLMAIGFMRRCRELGVRIPDDVSVIGFDDIVLSSYMTPQLSTVRQNFHSISYQAFEQLIDILENNCPGTHINTPFRIIDRETIKVIQ</sequence>
<dbReference type="InterPro" id="IPR046335">
    <property type="entry name" value="LacI/GalR-like_sensor"/>
</dbReference>
<protein>
    <submittedName>
        <fullName evidence="5">LacI family DNA-binding transcriptional regulator</fullName>
    </submittedName>
</protein>
<gene>
    <name evidence="5" type="ORF">RQP50_06195</name>
</gene>
<dbReference type="CDD" id="cd01392">
    <property type="entry name" value="HTH_LacI"/>
    <property type="match status" value="1"/>
</dbReference>
<dbReference type="Proteomes" id="UP001250538">
    <property type="component" value="Unassembled WGS sequence"/>
</dbReference>
<dbReference type="RefSeq" id="WP_315744042.1">
    <property type="nucleotide sequence ID" value="NZ_JAVYAA010000001.1"/>
</dbReference>
<keyword evidence="2 5" id="KW-0238">DNA-binding</keyword>
<dbReference type="Pfam" id="PF00356">
    <property type="entry name" value="LacI"/>
    <property type="match status" value="1"/>
</dbReference>
<accession>A0AAJ2JUD3</accession>
<dbReference type="InterPro" id="IPR010982">
    <property type="entry name" value="Lambda_DNA-bd_dom_sf"/>
</dbReference>
<evidence type="ECO:0000256" key="2">
    <source>
        <dbReference type="ARBA" id="ARBA00023125"/>
    </source>
</evidence>
<dbReference type="AlphaFoldDB" id="A0AAJ2JUD3"/>
<dbReference type="InterPro" id="IPR028082">
    <property type="entry name" value="Peripla_BP_I"/>
</dbReference>
<dbReference type="PANTHER" id="PTHR30146">
    <property type="entry name" value="LACI-RELATED TRANSCRIPTIONAL REPRESSOR"/>
    <property type="match status" value="1"/>
</dbReference>
<dbReference type="SUPFAM" id="SSF47413">
    <property type="entry name" value="lambda repressor-like DNA-binding domains"/>
    <property type="match status" value="1"/>
</dbReference>
<name>A0AAJ2JUD3_9BACL</name>
<dbReference type="SUPFAM" id="SSF53822">
    <property type="entry name" value="Periplasmic binding protein-like I"/>
    <property type="match status" value="1"/>
</dbReference>
<evidence type="ECO:0000259" key="4">
    <source>
        <dbReference type="PROSITE" id="PS50932"/>
    </source>
</evidence>
<dbReference type="CDD" id="cd06267">
    <property type="entry name" value="PBP1_LacI_sugar_binding-like"/>
    <property type="match status" value="1"/>
</dbReference>
<organism evidence="5 6">
    <name type="scientific">Paenibacillus suaedae</name>
    <dbReference type="NCBI Taxonomy" id="3077233"/>
    <lineage>
        <taxon>Bacteria</taxon>
        <taxon>Bacillati</taxon>
        <taxon>Bacillota</taxon>
        <taxon>Bacilli</taxon>
        <taxon>Bacillales</taxon>
        <taxon>Paenibacillaceae</taxon>
        <taxon>Paenibacillus</taxon>
    </lineage>
</organism>
<dbReference type="Pfam" id="PF13377">
    <property type="entry name" value="Peripla_BP_3"/>
    <property type="match status" value="1"/>
</dbReference>
<reference evidence="6" key="1">
    <citation type="submission" date="2023-09" db="EMBL/GenBank/DDBJ databases">
        <title>Paenibacillus sp. chi10 Genome sequencing and assembly.</title>
        <authorList>
            <person name="Kim I."/>
        </authorList>
    </citation>
    <scope>NUCLEOTIDE SEQUENCE [LARGE SCALE GENOMIC DNA]</scope>
    <source>
        <strain evidence="6">chi10</strain>
    </source>
</reference>
<evidence type="ECO:0000313" key="6">
    <source>
        <dbReference type="Proteomes" id="UP001250538"/>
    </source>
</evidence>
<feature type="domain" description="HTH lacI-type" evidence="4">
    <location>
        <begin position="3"/>
        <end position="57"/>
    </location>
</feature>
<comment type="caution">
    <text evidence="5">The sequence shown here is derived from an EMBL/GenBank/DDBJ whole genome shotgun (WGS) entry which is preliminary data.</text>
</comment>
<evidence type="ECO:0000256" key="1">
    <source>
        <dbReference type="ARBA" id="ARBA00023015"/>
    </source>
</evidence>
<evidence type="ECO:0000256" key="3">
    <source>
        <dbReference type="ARBA" id="ARBA00023163"/>
    </source>
</evidence>
<dbReference type="EMBL" id="JAVYAA010000001">
    <property type="protein sequence ID" value="MDT8975829.1"/>
    <property type="molecule type" value="Genomic_DNA"/>
</dbReference>
<proteinExistence type="predicted"/>
<dbReference type="Gene3D" id="1.10.260.40">
    <property type="entry name" value="lambda repressor-like DNA-binding domains"/>
    <property type="match status" value="1"/>
</dbReference>
<keyword evidence="1" id="KW-0805">Transcription regulation</keyword>
<dbReference type="GO" id="GO:0000976">
    <property type="term" value="F:transcription cis-regulatory region binding"/>
    <property type="evidence" value="ECO:0007669"/>
    <property type="project" value="TreeGrafter"/>
</dbReference>
<dbReference type="InterPro" id="IPR000843">
    <property type="entry name" value="HTH_LacI"/>
</dbReference>
<evidence type="ECO:0000313" key="5">
    <source>
        <dbReference type="EMBL" id="MDT8975829.1"/>
    </source>
</evidence>
<dbReference type="GO" id="GO:0003700">
    <property type="term" value="F:DNA-binding transcription factor activity"/>
    <property type="evidence" value="ECO:0007669"/>
    <property type="project" value="TreeGrafter"/>
</dbReference>
<keyword evidence="6" id="KW-1185">Reference proteome</keyword>
<dbReference type="PANTHER" id="PTHR30146:SF109">
    <property type="entry name" value="HTH-TYPE TRANSCRIPTIONAL REGULATOR GALS"/>
    <property type="match status" value="1"/>
</dbReference>
<dbReference type="SMART" id="SM00354">
    <property type="entry name" value="HTH_LACI"/>
    <property type="match status" value="1"/>
</dbReference>
<keyword evidence="3" id="KW-0804">Transcription</keyword>
<dbReference type="PROSITE" id="PS50932">
    <property type="entry name" value="HTH_LACI_2"/>
    <property type="match status" value="1"/>
</dbReference>
<dbReference type="Gene3D" id="3.40.50.2300">
    <property type="match status" value="2"/>
</dbReference>